<reference evidence="8 9" key="1">
    <citation type="submission" date="2017-08" db="EMBL/GenBank/DDBJ databases">
        <title>The complete genome sequence of Nocardiopsis gilva YIM 90087.</title>
        <authorList>
            <person name="Yin M."/>
            <person name="Tang S."/>
        </authorList>
    </citation>
    <scope>NUCLEOTIDE SEQUENCE [LARGE SCALE GENOMIC DNA]</scope>
    <source>
        <strain evidence="8 9">YIM 90087</strain>
    </source>
</reference>
<evidence type="ECO:0000256" key="5">
    <source>
        <dbReference type="ARBA" id="ARBA00023004"/>
    </source>
</evidence>
<dbReference type="RefSeq" id="WP_017618871.1">
    <property type="nucleotide sequence ID" value="NZ_ANBG01000199.1"/>
</dbReference>
<keyword evidence="9" id="KW-1185">Reference proteome</keyword>
<evidence type="ECO:0000256" key="6">
    <source>
        <dbReference type="ARBA" id="ARBA00023014"/>
    </source>
</evidence>
<gene>
    <name evidence="8" type="ORF">CDO52_24760</name>
</gene>
<keyword evidence="6" id="KW-0411">Iron-sulfur</keyword>
<evidence type="ECO:0000256" key="1">
    <source>
        <dbReference type="ARBA" id="ARBA00001927"/>
    </source>
</evidence>
<dbReference type="PANTHER" id="PTHR36923:SF3">
    <property type="entry name" value="FERREDOXIN"/>
    <property type="match status" value="1"/>
</dbReference>
<dbReference type="Proteomes" id="UP000215005">
    <property type="component" value="Chromosome"/>
</dbReference>
<dbReference type="AlphaFoldDB" id="A0A223SBP4"/>
<evidence type="ECO:0000256" key="3">
    <source>
        <dbReference type="ARBA" id="ARBA00022723"/>
    </source>
</evidence>
<evidence type="ECO:0000256" key="2">
    <source>
        <dbReference type="ARBA" id="ARBA00022448"/>
    </source>
</evidence>
<protein>
    <submittedName>
        <fullName evidence="8">Ferredoxin</fullName>
    </submittedName>
</protein>
<dbReference type="InterPro" id="IPR051269">
    <property type="entry name" value="Fe-S_cluster_ET"/>
</dbReference>
<keyword evidence="3" id="KW-0479">Metal-binding</keyword>
<dbReference type="PANTHER" id="PTHR36923">
    <property type="entry name" value="FERREDOXIN"/>
    <property type="match status" value="1"/>
</dbReference>
<evidence type="ECO:0000313" key="8">
    <source>
        <dbReference type="EMBL" id="ASU85584.1"/>
    </source>
</evidence>
<evidence type="ECO:0000313" key="9">
    <source>
        <dbReference type="Proteomes" id="UP000215005"/>
    </source>
</evidence>
<organism evidence="8 9">
    <name type="scientific">Nocardiopsis gilva YIM 90087</name>
    <dbReference type="NCBI Taxonomy" id="1235441"/>
    <lineage>
        <taxon>Bacteria</taxon>
        <taxon>Bacillati</taxon>
        <taxon>Actinomycetota</taxon>
        <taxon>Actinomycetes</taxon>
        <taxon>Streptosporangiales</taxon>
        <taxon>Nocardiopsidaceae</taxon>
        <taxon>Nocardiopsis</taxon>
    </lineage>
</organism>
<accession>A0A223SBP4</accession>
<keyword evidence="4" id="KW-0249">Electron transport</keyword>
<dbReference type="Gene3D" id="3.30.70.20">
    <property type="match status" value="1"/>
</dbReference>
<keyword evidence="7" id="KW-0003">3Fe-4S</keyword>
<dbReference type="GO" id="GO:0046872">
    <property type="term" value="F:metal ion binding"/>
    <property type="evidence" value="ECO:0007669"/>
    <property type="project" value="UniProtKB-KW"/>
</dbReference>
<dbReference type="EMBL" id="CP022753">
    <property type="protein sequence ID" value="ASU85584.1"/>
    <property type="molecule type" value="Genomic_DNA"/>
</dbReference>
<dbReference type="GO" id="GO:0051538">
    <property type="term" value="F:3 iron, 4 sulfur cluster binding"/>
    <property type="evidence" value="ECO:0007669"/>
    <property type="project" value="UniProtKB-KW"/>
</dbReference>
<keyword evidence="2" id="KW-0813">Transport</keyword>
<dbReference type="Pfam" id="PF13370">
    <property type="entry name" value="Fer4_13"/>
    <property type="match status" value="1"/>
</dbReference>
<comment type="cofactor">
    <cofactor evidence="1">
        <name>[3Fe-4S] cluster</name>
        <dbReference type="ChEBI" id="CHEBI:21137"/>
    </cofactor>
</comment>
<dbReference type="SUPFAM" id="SSF54862">
    <property type="entry name" value="4Fe-4S ferredoxins"/>
    <property type="match status" value="1"/>
</dbReference>
<evidence type="ECO:0000256" key="7">
    <source>
        <dbReference type="ARBA" id="ARBA00023291"/>
    </source>
</evidence>
<name>A0A223SBP4_9ACTN</name>
<dbReference type="KEGG" id="ngv:CDO52_24760"/>
<dbReference type="OrthoDB" id="14703at2"/>
<keyword evidence="5" id="KW-0408">Iron</keyword>
<proteinExistence type="predicted"/>
<sequence>MRVVADRNRCAGNGQCVLTDAAIFDQDEEEGRVVVLNERPGAESAERVRQAVRLCPVRALAIEE</sequence>
<evidence type="ECO:0000256" key="4">
    <source>
        <dbReference type="ARBA" id="ARBA00022982"/>
    </source>
</evidence>